<protein>
    <submittedName>
        <fullName evidence="2">Uncharacterized protein</fullName>
    </submittedName>
</protein>
<evidence type="ECO:0000256" key="1">
    <source>
        <dbReference type="SAM" id="MobiDB-lite"/>
    </source>
</evidence>
<name>A0A6C0HN92_9ZZZZ</name>
<organism evidence="2">
    <name type="scientific">viral metagenome</name>
    <dbReference type="NCBI Taxonomy" id="1070528"/>
    <lineage>
        <taxon>unclassified sequences</taxon>
        <taxon>metagenomes</taxon>
        <taxon>organismal metagenomes</taxon>
    </lineage>
</organism>
<accession>A0A6C0HN92</accession>
<dbReference type="AlphaFoldDB" id="A0A6C0HN92"/>
<evidence type="ECO:0000313" key="2">
    <source>
        <dbReference type="EMBL" id="QHT82158.1"/>
    </source>
</evidence>
<proteinExistence type="predicted"/>
<reference evidence="2" key="1">
    <citation type="journal article" date="2020" name="Nature">
        <title>Giant virus diversity and host interactions through global metagenomics.</title>
        <authorList>
            <person name="Schulz F."/>
            <person name="Roux S."/>
            <person name="Paez-Espino D."/>
            <person name="Jungbluth S."/>
            <person name="Walsh D.A."/>
            <person name="Denef V.J."/>
            <person name="McMahon K.D."/>
            <person name="Konstantinidis K.T."/>
            <person name="Eloe-Fadrosh E.A."/>
            <person name="Kyrpides N.C."/>
            <person name="Woyke T."/>
        </authorList>
    </citation>
    <scope>NUCLEOTIDE SEQUENCE</scope>
    <source>
        <strain evidence="2">GVMAG-M-3300023184-161</strain>
    </source>
</reference>
<sequence length="320" mass="36739">MTNNSKNKVERKTNTDGTPNSKYVDVLDEDKPIAGQKFTCISFISPETIIKKRELFFFEQFVKQWEPTKSVDKFTQFLHFLSYKYSLSFDVLNADFVDFCKDENGRLVVTSVPDDYKNFVDAHEAKLEERYNSEHNFQTSVRGVKVRGAFPTQEEAEMRCKMLREVDPNHDVYVGPVGMWLPVHPEAYKTGRVEYMEEDLNQLMQEKTKNETFAKVEFDKRVRETKEKAMEDNKKKALESGNVLSQTINEQGNLVSIKDMNTTEKSLTSEATVSDIRRELFQNPNVVLDKHNDHGFARLPASAVDGITISTVSSSLESVD</sequence>
<dbReference type="InterPro" id="IPR043872">
    <property type="entry name" value="DUF5832"/>
</dbReference>
<dbReference type="EMBL" id="MN739997">
    <property type="protein sequence ID" value="QHT82158.1"/>
    <property type="molecule type" value="Genomic_DNA"/>
</dbReference>
<dbReference type="Pfam" id="PF19150">
    <property type="entry name" value="DUF5832"/>
    <property type="match status" value="1"/>
</dbReference>
<feature type="region of interest" description="Disordered" evidence="1">
    <location>
        <begin position="1"/>
        <end position="21"/>
    </location>
</feature>